<dbReference type="Proteomes" id="UP000005801">
    <property type="component" value="Unassembled WGS sequence"/>
</dbReference>
<feature type="signal peptide" evidence="1">
    <location>
        <begin position="1"/>
        <end position="22"/>
    </location>
</feature>
<organism evidence="2 3">
    <name type="scientific">Plesiocystis pacifica SIR-1</name>
    <dbReference type="NCBI Taxonomy" id="391625"/>
    <lineage>
        <taxon>Bacteria</taxon>
        <taxon>Pseudomonadati</taxon>
        <taxon>Myxococcota</taxon>
        <taxon>Polyangia</taxon>
        <taxon>Nannocystales</taxon>
        <taxon>Nannocystaceae</taxon>
        <taxon>Plesiocystis</taxon>
    </lineage>
</organism>
<dbReference type="EMBL" id="ABCS01000029">
    <property type="protein sequence ID" value="EDM78549.1"/>
    <property type="molecule type" value="Genomic_DNA"/>
</dbReference>
<sequence length="197" mass="21214">MRRRSAPRLPLFASTLALSLLACGGDDGGDDGDASGPPCEDDLLLCESGEPLQPDPACTLEGELSFELGNAEGSFTPLAPGETPTTITGNQGGWHTWLGVRVLDPALDYPGVEVRVDLLECYDDCEAEDAAFEQVRSRTVVSPGVEANGAVEVTDILFVWWSDWFGVSSSDRWRLEVSVRDRCGREGSLSHQFVPPS</sequence>
<keyword evidence="1" id="KW-0732">Signal</keyword>
<keyword evidence="3" id="KW-1185">Reference proteome</keyword>
<evidence type="ECO:0008006" key="4">
    <source>
        <dbReference type="Google" id="ProtNLM"/>
    </source>
</evidence>
<protein>
    <recommendedName>
        <fullName evidence="4">Lipoprotein</fullName>
    </recommendedName>
</protein>
<name>A6G6C0_9BACT</name>
<dbReference type="RefSeq" id="WP_006972269.1">
    <property type="nucleotide sequence ID" value="NZ_ABCS01000029.1"/>
</dbReference>
<evidence type="ECO:0000256" key="1">
    <source>
        <dbReference type="SAM" id="SignalP"/>
    </source>
</evidence>
<accession>A6G6C0</accession>
<dbReference type="AlphaFoldDB" id="A6G6C0"/>
<proteinExistence type="predicted"/>
<feature type="chain" id="PRO_5002697562" description="Lipoprotein" evidence="1">
    <location>
        <begin position="23"/>
        <end position="197"/>
    </location>
</feature>
<dbReference type="OrthoDB" id="5501812at2"/>
<comment type="caution">
    <text evidence="2">The sequence shown here is derived from an EMBL/GenBank/DDBJ whole genome shotgun (WGS) entry which is preliminary data.</text>
</comment>
<reference evidence="2 3" key="1">
    <citation type="submission" date="2007-06" db="EMBL/GenBank/DDBJ databases">
        <authorList>
            <person name="Shimkets L."/>
            <person name="Ferriera S."/>
            <person name="Johnson J."/>
            <person name="Kravitz S."/>
            <person name="Beeson K."/>
            <person name="Sutton G."/>
            <person name="Rogers Y.-H."/>
            <person name="Friedman R."/>
            <person name="Frazier M."/>
            <person name="Venter J.C."/>
        </authorList>
    </citation>
    <scope>NUCLEOTIDE SEQUENCE [LARGE SCALE GENOMIC DNA]</scope>
    <source>
        <strain evidence="2 3">SIR-1</strain>
    </source>
</reference>
<evidence type="ECO:0000313" key="3">
    <source>
        <dbReference type="Proteomes" id="UP000005801"/>
    </source>
</evidence>
<dbReference type="PROSITE" id="PS51257">
    <property type="entry name" value="PROKAR_LIPOPROTEIN"/>
    <property type="match status" value="1"/>
</dbReference>
<evidence type="ECO:0000313" key="2">
    <source>
        <dbReference type="EMBL" id="EDM78549.1"/>
    </source>
</evidence>
<gene>
    <name evidence="2" type="ORF">PPSIR1_14965</name>
</gene>